<feature type="region of interest" description="Disordered" evidence="1">
    <location>
        <begin position="129"/>
        <end position="156"/>
    </location>
</feature>
<feature type="compositionally biased region" description="Basic and acidic residues" evidence="1">
    <location>
        <begin position="133"/>
        <end position="149"/>
    </location>
</feature>
<dbReference type="GeneID" id="84591724"/>
<organism evidence="2">
    <name type="scientific">Aspergillus niger</name>
    <dbReference type="NCBI Taxonomy" id="5061"/>
    <lineage>
        <taxon>Eukaryota</taxon>
        <taxon>Fungi</taxon>
        <taxon>Dikarya</taxon>
        <taxon>Ascomycota</taxon>
        <taxon>Pezizomycotina</taxon>
        <taxon>Eurotiomycetes</taxon>
        <taxon>Eurotiomycetidae</taxon>
        <taxon>Eurotiales</taxon>
        <taxon>Aspergillaceae</taxon>
        <taxon>Aspergillus</taxon>
        <taxon>Aspergillus subgen. Circumdati</taxon>
    </lineage>
</organism>
<evidence type="ECO:0000313" key="2">
    <source>
        <dbReference type="RefSeq" id="XP_059604128.1"/>
    </source>
</evidence>
<sequence length="216" mass="23662">MEPRELDIRLFRPLFSTGVTLWSADEGNIGLFRSKTIVMVFVRAVWSHMVGRHDAICASPNTIILQYKIIIEASAGALVILGSRTAAAATDLAVHSADYVHVHHRLQACISVAATNHAQRLPRISEVSSAAIDSREEEGNGLKSTEPDHSPTNQAKKPLLVLCKKSTIQKERAHLAQSISRGHQGPSDPIHLSKDALYQLDYPLGLREFSQVGLFA</sequence>
<reference evidence="2" key="2">
    <citation type="submission" date="2025-08" db="UniProtKB">
        <authorList>
            <consortium name="RefSeq"/>
        </authorList>
    </citation>
    <scope>IDENTIFICATION</scope>
</reference>
<dbReference type="AlphaFoldDB" id="A0AAJ8E1N5"/>
<protein>
    <submittedName>
        <fullName evidence="2">Uncharacterized protein</fullName>
    </submittedName>
</protein>
<dbReference type="VEuPathDB" id="FungiDB:An08g06900"/>
<proteinExistence type="predicted"/>
<dbReference type="KEGG" id="ang:An08g06900"/>
<evidence type="ECO:0000256" key="1">
    <source>
        <dbReference type="SAM" id="MobiDB-lite"/>
    </source>
</evidence>
<dbReference type="RefSeq" id="XP_059604128.1">
    <property type="nucleotide sequence ID" value="XM_059749158.1"/>
</dbReference>
<accession>A0AAJ8E1N5</accession>
<gene>
    <name evidence="2" type="ORF">An08g06900</name>
</gene>
<name>A0AAJ8E1N5_ASPNG</name>
<reference evidence="2" key="1">
    <citation type="submission" date="2025-02" db="EMBL/GenBank/DDBJ databases">
        <authorList>
            <consortium name="NCBI Genome Project"/>
        </authorList>
    </citation>
    <scope>NUCLEOTIDE SEQUENCE</scope>
</reference>